<reference evidence="2 3" key="1">
    <citation type="submission" date="2017-04" db="EMBL/GenBank/DDBJ databases">
        <title>Draft genome sequence of Tuber borchii Vittad., a whitish edible truffle.</title>
        <authorList>
            <consortium name="DOE Joint Genome Institute"/>
            <person name="Murat C."/>
            <person name="Kuo A."/>
            <person name="Barry K.W."/>
            <person name="Clum A."/>
            <person name="Dockter R.B."/>
            <person name="Fauchery L."/>
            <person name="Iotti M."/>
            <person name="Kohler A."/>
            <person name="Labutti K."/>
            <person name="Lindquist E.A."/>
            <person name="Lipzen A."/>
            <person name="Ohm R.A."/>
            <person name="Wang M."/>
            <person name="Grigoriev I.V."/>
            <person name="Zambonelli A."/>
            <person name="Martin F.M."/>
        </authorList>
    </citation>
    <scope>NUCLEOTIDE SEQUENCE [LARGE SCALE GENOMIC DNA]</scope>
    <source>
        <strain evidence="2 3">Tbo3840</strain>
    </source>
</reference>
<gene>
    <name evidence="2" type="ORF">B9Z19DRAFT_1087652</name>
</gene>
<accession>A0A2T6ZMR2</accession>
<name>A0A2T6ZMR2_TUBBO</name>
<proteinExistence type="predicted"/>
<feature type="transmembrane region" description="Helical" evidence="1">
    <location>
        <begin position="7"/>
        <end position="25"/>
    </location>
</feature>
<dbReference type="EMBL" id="NESQ01000177">
    <property type="protein sequence ID" value="PUU76736.1"/>
    <property type="molecule type" value="Genomic_DNA"/>
</dbReference>
<evidence type="ECO:0000313" key="3">
    <source>
        <dbReference type="Proteomes" id="UP000244722"/>
    </source>
</evidence>
<dbReference type="Proteomes" id="UP000244722">
    <property type="component" value="Unassembled WGS sequence"/>
</dbReference>
<evidence type="ECO:0000256" key="1">
    <source>
        <dbReference type="SAM" id="Phobius"/>
    </source>
</evidence>
<evidence type="ECO:0000313" key="2">
    <source>
        <dbReference type="EMBL" id="PUU76736.1"/>
    </source>
</evidence>
<protein>
    <submittedName>
        <fullName evidence="2">Uncharacterized protein</fullName>
    </submittedName>
</protein>
<keyword evidence="1" id="KW-0472">Membrane</keyword>
<sequence>MPCHVNRHMVVLILHGWIIPFPRWFPRSFSIPPPLFASSFTLFFPFSRILVFCFLQGGSSGGIVLIQYRQQ</sequence>
<organism evidence="2 3">
    <name type="scientific">Tuber borchii</name>
    <name type="common">White truffle</name>
    <dbReference type="NCBI Taxonomy" id="42251"/>
    <lineage>
        <taxon>Eukaryota</taxon>
        <taxon>Fungi</taxon>
        <taxon>Dikarya</taxon>
        <taxon>Ascomycota</taxon>
        <taxon>Pezizomycotina</taxon>
        <taxon>Pezizomycetes</taxon>
        <taxon>Pezizales</taxon>
        <taxon>Tuberaceae</taxon>
        <taxon>Tuber</taxon>
    </lineage>
</organism>
<dbReference type="AlphaFoldDB" id="A0A2T6ZMR2"/>
<keyword evidence="1" id="KW-1133">Transmembrane helix</keyword>
<keyword evidence="1" id="KW-0812">Transmembrane</keyword>
<comment type="caution">
    <text evidence="2">The sequence shown here is derived from an EMBL/GenBank/DDBJ whole genome shotgun (WGS) entry which is preliminary data.</text>
</comment>
<feature type="transmembrane region" description="Helical" evidence="1">
    <location>
        <begin position="45"/>
        <end position="66"/>
    </location>
</feature>
<keyword evidence="3" id="KW-1185">Reference proteome</keyword>